<dbReference type="InterPro" id="IPR004268">
    <property type="entry name" value="MurJ"/>
</dbReference>
<comment type="subcellular location">
    <subcellularLocation>
        <location evidence="1 8">Cell membrane</location>
        <topology evidence="1 8">Multi-pass membrane protein</topology>
    </subcellularLocation>
</comment>
<dbReference type="AlphaFoldDB" id="A0A178MAC4"/>
<feature type="transmembrane region" description="Helical" evidence="8">
    <location>
        <begin position="306"/>
        <end position="331"/>
    </location>
</feature>
<comment type="pathway">
    <text evidence="8">Cell wall biogenesis; peptidoglycan biosynthesis.</text>
</comment>
<keyword evidence="5 8" id="KW-0573">Peptidoglycan synthesis</keyword>
<gene>
    <name evidence="8" type="primary">murJ</name>
    <name evidence="10" type="ORF">A6A03_02235</name>
</gene>
<dbReference type="EMBL" id="LWQS01000060">
    <property type="protein sequence ID" value="OAN44995.1"/>
    <property type="molecule type" value="Genomic_DNA"/>
</dbReference>
<comment type="function">
    <text evidence="8 9">Involved in peptidoglycan biosynthesis. Transports lipid-linked peptidoglycan precursors from the inner to the outer leaflet of the cytoplasmic membrane.</text>
</comment>
<sequence length="519" mass="54110">MTEPSASTSVFRSIALAALLISLGNVASRVLGLVREPIIAAYFSRGLEVDAFTLAWTLPNALYELLISGAVSAALVPVFSEYAERDRDEFWRVVSTVITLAFTMLVIASALLAWQAPLAVALLARPTESVLQAEAVALVGWLLPAVTLMGISGIVTAVLHAQRRFLLPAFVAAAFNTGMIIGIVTLAPLVGIKSLAAGTLLGASAQLLIQLPGLRDAKLRIRFDLRHPAVRRILRLYAPVTLGIGFSLIGAVIDRWLASGFPAALSTMRFATTLIQFPLGLVASAVALAVLPTLSRQSAAGDEPAFRATLAMGLKIVLLLILPATAGLAALSQPITATLFERGAFGAEDTAITALALLGYLPGLPAAAIDQMLLFAFYARKNTLTPNLIQGAAILCYLAVAVPLAEGTSLGFLGLVLGNSAQWIGHAIITAWLLQRSLPLGGLRLGEATMKGVIASGIMALAVSGIAALGQSWPPLAQVAVAGSAGIAIYTLLAIALRLEAATFLLNIIRARLGRTPSS</sequence>
<keyword evidence="2 8" id="KW-1003">Cell membrane</keyword>
<feature type="transmembrane region" description="Helical" evidence="8">
    <location>
        <begin position="166"/>
        <end position="189"/>
    </location>
</feature>
<dbReference type="OrthoDB" id="9804143at2"/>
<keyword evidence="3 8" id="KW-0812">Transmembrane</keyword>
<dbReference type="HAMAP" id="MF_02078">
    <property type="entry name" value="MurJ_MviN"/>
    <property type="match status" value="1"/>
</dbReference>
<feature type="transmembrane region" description="Helical" evidence="8">
    <location>
        <begin position="388"/>
        <end position="405"/>
    </location>
</feature>
<feature type="transmembrane region" description="Helical" evidence="8">
    <location>
        <begin position="234"/>
        <end position="253"/>
    </location>
</feature>
<dbReference type="GO" id="GO:0005886">
    <property type="term" value="C:plasma membrane"/>
    <property type="evidence" value="ECO:0007669"/>
    <property type="project" value="UniProtKB-SubCell"/>
</dbReference>
<evidence type="ECO:0000256" key="1">
    <source>
        <dbReference type="ARBA" id="ARBA00004651"/>
    </source>
</evidence>
<dbReference type="UniPathway" id="UPA00219"/>
<feature type="transmembrane region" description="Helical" evidence="8">
    <location>
        <begin position="273"/>
        <end position="294"/>
    </location>
</feature>
<evidence type="ECO:0000313" key="11">
    <source>
        <dbReference type="Proteomes" id="UP000078287"/>
    </source>
</evidence>
<dbReference type="PANTHER" id="PTHR43486:SF1">
    <property type="entry name" value="LIPID II FLIPPASE MURJ-RELATED"/>
    <property type="match status" value="1"/>
</dbReference>
<keyword evidence="8 9" id="KW-0961">Cell wall biogenesis/degradation</keyword>
<evidence type="ECO:0000256" key="3">
    <source>
        <dbReference type="ARBA" id="ARBA00022692"/>
    </source>
</evidence>
<dbReference type="PRINTS" id="PR01806">
    <property type="entry name" value="VIRFACTRMVIN"/>
</dbReference>
<keyword evidence="6 8" id="KW-1133">Transmembrane helix</keyword>
<name>A0A178MAC4_9CHLR</name>
<comment type="caution">
    <text evidence="10">The sequence shown here is derived from an EMBL/GenBank/DDBJ whole genome shotgun (WGS) entry which is preliminary data.</text>
</comment>
<dbReference type="GO" id="GO:0009252">
    <property type="term" value="P:peptidoglycan biosynthetic process"/>
    <property type="evidence" value="ECO:0007669"/>
    <property type="project" value="UniProtKB-UniRule"/>
</dbReference>
<dbReference type="GO" id="GO:0008360">
    <property type="term" value="P:regulation of cell shape"/>
    <property type="evidence" value="ECO:0007669"/>
    <property type="project" value="UniProtKB-UniRule"/>
</dbReference>
<keyword evidence="4 8" id="KW-0133">Cell shape</keyword>
<feature type="transmembrane region" description="Helical" evidence="8">
    <location>
        <begin position="90"/>
        <end position="115"/>
    </location>
</feature>
<dbReference type="Proteomes" id="UP000078287">
    <property type="component" value="Unassembled WGS sequence"/>
</dbReference>
<protein>
    <recommendedName>
        <fullName evidence="8">Probable lipid II flippase MurJ</fullName>
    </recommendedName>
</protein>
<dbReference type="PIRSF" id="PIRSF002869">
    <property type="entry name" value="MviN"/>
    <property type="match status" value="1"/>
</dbReference>
<evidence type="ECO:0000256" key="5">
    <source>
        <dbReference type="ARBA" id="ARBA00022984"/>
    </source>
</evidence>
<evidence type="ECO:0000256" key="2">
    <source>
        <dbReference type="ARBA" id="ARBA00022475"/>
    </source>
</evidence>
<evidence type="ECO:0000256" key="8">
    <source>
        <dbReference type="HAMAP-Rule" id="MF_02078"/>
    </source>
</evidence>
<keyword evidence="7 8" id="KW-0472">Membrane</keyword>
<reference evidence="10 11" key="1">
    <citation type="submission" date="2016-04" db="EMBL/GenBank/DDBJ databases">
        <title>Chloroflexus islandicus sp. nov., a thermophilic filamentous anoxygenic phototrophic bacterium from geyser Strokkur (Iceland).</title>
        <authorList>
            <person name="Gaisin V.A."/>
            <person name="Kalashnikov A.M."/>
            <person name="Sukhacheva M.V."/>
            <person name="Grouzdev D.S."/>
            <person name="Ivanov T.M."/>
            <person name="Kuznetsov B."/>
            <person name="Gorlenko V.M."/>
        </authorList>
    </citation>
    <scope>NUCLEOTIDE SEQUENCE [LARGE SCALE GENOMIC DNA]</scope>
    <source>
        <strain evidence="11">isl-2</strain>
    </source>
</reference>
<feature type="transmembrane region" description="Helical" evidence="8">
    <location>
        <begin position="485"/>
        <end position="509"/>
    </location>
</feature>
<proteinExistence type="inferred from homology"/>
<accession>A0A178MAC4</accession>
<dbReference type="Pfam" id="PF03023">
    <property type="entry name" value="MurJ"/>
    <property type="match status" value="1"/>
</dbReference>
<evidence type="ECO:0000256" key="4">
    <source>
        <dbReference type="ARBA" id="ARBA00022960"/>
    </source>
</evidence>
<comment type="similarity">
    <text evidence="8 9">Belongs to the MurJ/MviN family.</text>
</comment>
<feature type="transmembrane region" description="Helical" evidence="8">
    <location>
        <begin position="135"/>
        <end position="159"/>
    </location>
</feature>
<feature type="transmembrane region" description="Helical" evidence="8">
    <location>
        <begin position="453"/>
        <end position="473"/>
    </location>
</feature>
<dbReference type="RefSeq" id="WP_066788269.1">
    <property type="nucleotide sequence ID" value="NZ_LWQS01000060.1"/>
</dbReference>
<comment type="caution">
    <text evidence="8">Lacks conserved residue(s) required for the propagation of feature annotation.</text>
</comment>
<dbReference type="STRING" id="1707952.A6A03_02235"/>
<organism evidence="10 11">
    <name type="scientific">Chloroflexus islandicus</name>
    <dbReference type="NCBI Taxonomy" id="1707952"/>
    <lineage>
        <taxon>Bacteria</taxon>
        <taxon>Bacillati</taxon>
        <taxon>Chloroflexota</taxon>
        <taxon>Chloroflexia</taxon>
        <taxon>Chloroflexales</taxon>
        <taxon>Chloroflexineae</taxon>
        <taxon>Chloroflexaceae</taxon>
        <taxon>Chloroflexus</taxon>
    </lineage>
</organism>
<dbReference type="PANTHER" id="PTHR43486">
    <property type="entry name" value="LIPID II FLIPPASE MURJ-RELATED"/>
    <property type="match status" value="1"/>
</dbReference>
<feature type="transmembrane region" description="Helical" evidence="8">
    <location>
        <begin position="351"/>
        <end position="376"/>
    </location>
</feature>
<evidence type="ECO:0000256" key="7">
    <source>
        <dbReference type="ARBA" id="ARBA00023136"/>
    </source>
</evidence>
<evidence type="ECO:0000256" key="6">
    <source>
        <dbReference type="ARBA" id="ARBA00022989"/>
    </source>
</evidence>
<dbReference type="GO" id="GO:0015648">
    <property type="term" value="F:lipid-linked peptidoglycan transporter activity"/>
    <property type="evidence" value="ECO:0007669"/>
    <property type="project" value="UniProtKB-UniRule"/>
</dbReference>
<keyword evidence="11" id="KW-1185">Reference proteome</keyword>
<dbReference type="NCBIfam" id="TIGR01695">
    <property type="entry name" value="murJ_mviN"/>
    <property type="match status" value="1"/>
</dbReference>
<keyword evidence="8 9" id="KW-0813">Transport</keyword>
<evidence type="ECO:0000313" key="10">
    <source>
        <dbReference type="EMBL" id="OAN44995.1"/>
    </source>
</evidence>
<dbReference type="CDD" id="cd13123">
    <property type="entry name" value="MATE_MurJ_like"/>
    <property type="match status" value="1"/>
</dbReference>
<dbReference type="GO" id="GO:0071555">
    <property type="term" value="P:cell wall organization"/>
    <property type="evidence" value="ECO:0007669"/>
    <property type="project" value="UniProtKB-UniRule"/>
</dbReference>
<feature type="transmembrane region" description="Helical" evidence="8">
    <location>
        <begin position="195"/>
        <end position="214"/>
    </location>
</feature>
<evidence type="ECO:0000256" key="9">
    <source>
        <dbReference type="PIRNR" id="PIRNR002869"/>
    </source>
</evidence>